<evidence type="ECO:0000313" key="6">
    <source>
        <dbReference type="Proteomes" id="UP000094527"/>
    </source>
</evidence>
<sequence length="212" mass="24223">MQRPRTSMTRNEEEMMTRARHDANNTKDPVEKLRLLCLARGSTGIIGLARIFRRMDDDGSKTLNLEEFGEGVQDAGMRLSKEELQSLFSTFDRDGSGCVSINEFLLTIRPPLNNNRKKLIEGAFKKLDQTGDGVVTVDDLKNVYSVKNNPRYLSGEETEHQILQRFLKNFEENGVVDGKVTFDEFMDYYAGVSASIDNDAYFDLMMRNSWKL</sequence>
<evidence type="ECO:0000259" key="4">
    <source>
        <dbReference type="PROSITE" id="PS50222"/>
    </source>
</evidence>
<keyword evidence="1" id="KW-0479">Metal-binding</keyword>
<evidence type="ECO:0000256" key="2">
    <source>
        <dbReference type="ARBA" id="ARBA00022737"/>
    </source>
</evidence>
<dbReference type="EMBL" id="LJIJ01001230">
    <property type="protein sequence ID" value="ODM92441.1"/>
    <property type="molecule type" value="Genomic_DNA"/>
</dbReference>
<dbReference type="Proteomes" id="UP000094527">
    <property type="component" value="Unassembled WGS sequence"/>
</dbReference>
<keyword evidence="2" id="KW-0677">Repeat</keyword>
<feature type="domain" description="EF-hand" evidence="4">
    <location>
        <begin position="43"/>
        <end position="78"/>
    </location>
</feature>
<accession>A0A1D2MHN8</accession>
<dbReference type="Pfam" id="PF13499">
    <property type="entry name" value="EF-hand_7"/>
    <property type="match status" value="2"/>
</dbReference>
<dbReference type="SMART" id="SM00054">
    <property type="entry name" value="EFh"/>
    <property type="match status" value="4"/>
</dbReference>
<dbReference type="InterPro" id="IPR051581">
    <property type="entry name" value="Ca-bind"/>
</dbReference>
<comment type="caution">
    <text evidence="5">The sequence shown here is derived from an EMBL/GenBank/DDBJ whole genome shotgun (WGS) entry which is preliminary data.</text>
</comment>
<dbReference type="InterPro" id="IPR002048">
    <property type="entry name" value="EF_hand_dom"/>
</dbReference>
<feature type="domain" description="EF-hand" evidence="4">
    <location>
        <begin position="79"/>
        <end position="114"/>
    </location>
</feature>
<dbReference type="InterPro" id="IPR011992">
    <property type="entry name" value="EF-hand-dom_pair"/>
</dbReference>
<dbReference type="SUPFAM" id="SSF47473">
    <property type="entry name" value="EF-hand"/>
    <property type="match status" value="1"/>
</dbReference>
<dbReference type="PANTHER" id="PTHR34524:SF6">
    <property type="entry name" value="CALCYPHOSINE LIKE"/>
    <property type="match status" value="1"/>
</dbReference>
<evidence type="ECO:0000313" key="5">
    <source>
        <dbReference type="EMBL" id="ODM92441.1"/>
    </source>
</evidence>
<keyword evidence="6" id="KW-1185">Reference proteome</keyword>
<keyword evidence="3" id="KW-0106">Calcium</keyword>
<dbReference type="CDD" id="cd00051">
    <property type="entry name" value="EFh"/>
    <property type="match status" value="1"/>
</dbReference>
<dbReference type="PANTHER" id="PTHR34524">
    <property type="entry name" value="CALCYPHOSIN"/>
    <property type="match status" value="1"/>
</dbReference>
<dbReference type="OrthoDB" id="444540at2759"/>
<dbReference type="InterPro" id="IPR018247">
    <property type="entry name" value="EF_Hand_1_Ca_BS"/>
</dbReference>
<dbReference type="GO" id="GO:0005509">
    <property type="term" value="F:calcium ion binding"/>
    <property type="evidence" value="ECO:0007669"/>
    <property type="project" value="InterPro"/>
</dbReference>
<dbReference type="Gene3D" id="1.10.238.10">
    <property type="entry name" value="EF-hand"/>
    <property type="match status" value="2"/>
</dbReference>
<protein>
    <submittedName>
        <fullName evidence="5">Calcyphosin-like protein</fullName>
    </submittedName>
</protein>
<feature type="domain" description="EF-hand" evidence="4">
    <location>
        <begin position="115"/>
        <end position="150"/>
    </location>
</feature>
<dbReference type="STRING" id="48709.A0A1D2MHN8"/>
<evidence type="ECO:0000256" key="3">
    <source>
        <dbReference type="ARBA" id="ARBA00022837"/>
    </source>
</evidence>
<proteinExistence type="predicted"/>
<reference evidence="5 6" key="1">
    <citation type="journal article" date="2016" name="Genome Biol. Evol.">
        <title>Gene Family Evolution Reflects Adaptation to Soil Environmental Stressors in the Genome of the Collembolan Orchesella cincta.</title>
        <authorList>
            <person name="Faddeeva-Vakhrusheva A."/>
            <person name="Derks M.F."/>
            <person name="Anvar S.Y."/>
            <person name="Agamennone V."/>
            <person name="Suring W."/>
            <person name="Smit S."/>
            <person name="van Straalen N.M."/>
            <person name="Roelofs D."/>
        </authorList>
    </citation>
    <scope>NUCLEOTIDE SEQUENCE [LARGE SCALE GENOMIC DNA]</scope>
    <source>
        <tissue evidence="5">Mixed pool</tissue>
    </source>
</reference>
<dbReference type="PROSITE" id="PS00018">
    <property type="entry name" value="EF_HAND_1"/>
    <property type="match status" value="2"/>
</dbReference>
<organism evidence="5 6">
    <name type="scientific">Orchesella cincta</name>
    <name type="common">Springtail</name>
    <name type="synonym">Podura cincta</name>
    <dbReference type="NCBI Taxonomy" id="48709"/>
    <lineage>
        <taxon>Eukaryota</taxon>
        <taxon>Metazoa</taxon>
        <taxon>Ecdysozoa</taxon>
        <taxon>Arthropoda</taxon>
        <taxon>Hexapoda</taxon>
        <taxon>Collembola</taxon>
        <taxon>Entomobryomorpha</taxon>
        <taxon>Entomobryoidea</taxon>
        <taxon>Orchesellidae</taxon>
        <taxon>Orchesellinae</taxon>
        <taxon>Orchesella</taxon>
    </lineage>
</organism>
<evidence type="ECO:0000256" key="1">
    <source>
        <dbReference type="ARBA" id="ARBA00022723"/>
    </source>
</evidence>
<gene>
    <name evidence="5" type="ORF">Ocin01_14243</name>
</gene>
<dbReference type="PROSITE" id="PS50222">
    <property type="entry name" value="EF_HAND_2"/>
    <property type="match status" value="3"/>
</dbReference>
<dbReference type="OMA" id="MKGVYHA"/>
<name>A0A1D2MHN8_ORCCI</name>
<dbReference type="AlphaFoldDB" id="A0A1D2MHN8"/>